<dbReference type="EMBL" id="JAAIUW010000003">
    <property type="protein sequence ID" value="KAF7839714.1"/>
    <property type="molecule type" value="Genomic_DNA"/>
</dbReference>
<evidence type="ECO:0000313" key="2">
    <source>
        <dbReference type="Proteomes" id="UP000634136"/>
    </source>
</evidence>
<reference evidence="1" key="1">
    <citation type="submission" date="2020-09" db="EMBL/GenBank/DDBJ databases">
        <title>Genome-Enabled Discovery of Anthraquinone Biosynthesis in Senna tora.</title>
        <authorList>
            <person name="Kang S.-H."/>
            <person name="Pandey R.P."/>
            <person name="Lee C.-M."/>
            <person name="Sim J.-S."/>
            <person name="Jeong J.-T."/>
            <person name="Choi B.-S."/>
            <person name="Jung M."/>
            <person name="Ginzburg D."/>
            <person name="Zhao K."/>
            <person name="Won S.Y."/>
            <person name="Oh T.-J."/>
            <person name="Yu Y."/>
            <person name="Kim N.-H."/>
            <person name="Lee O.R."/>
            <person name="Lee T.-H."/>
            <person name="Bashyal P."/>
            <person name="Kim T.-S."/>
            <person name="Lee W.-H."/>
            <person name="Kawkins C."/>
            <person name="Kim C.-K."/>
            <person name="Kim J.S."/>
            <person name="Ahn B.O."/>
            <person name="Rhee S.Y."/>
            <person name="Sohng J.K."/>
        </authorList>
    </citation>
    <scope>NUCLEOTIDE SEQUENCE</scope>
    <source>
        <tissue evidence="1">Leaf</tissue>
    </source>
</reference>
<name>A0A835CEZ7_9FABA</name>
<accession>A0A835CEZ7</accession>
<dbReference type="Proteomes" id="UP000634136">
    <property type="component" value="Unassembled WGS sequence"/>
</dbReference>
<sequence>MDIVYFMSPFKHLIQTNKKVLNDRSKERSETQSINVRFCTVNSKIIRFKGHYSG</sequence>
<gene>
    <name evidence="1" type="ORF">G2W53_008196</name>
</gene>
<keyword evidence="2" id="KW-1185">Reference proteome</keyword>
<evidence type="ECO:0000313" key="1">
    <source>
        <dbReference type="EMBL" id="KAF7839714.1"/>
    </source>
</evidence>
<protein>
    <submittedName>
        <fullName evidence="1">Nuclear poly(A) polymerase 3</fullName>
    </submittedName>
</protein>
<organism evidence="1 2">
    <name type="scientific">Senna tora</name>
    <dbReference type="NCBI Taxonomy" id="362788"/>
    <lineage>
        <taxon>Eukaryota</taxon>
        <taxon>Viridiplantae</taxon>
        <taxon>Streptophyta</taxon>
        <taxon>Embryophyta</taxon>
        <taxon>Tracheophyta</taxon>
        <taxon>Spermatophyta</taxon>
        <taxon>Magnoliopsida</taxon>
        <taxon>eudicotyledons</taxon>
        <taxon>Gunneridae</taxon>
        <taxon>Pentapetalae</taxon>
        <taxon>rosids</taxon>
        <taxon>fabids</taxon>
        <taxon>Fabales</taxon>
        <taxon>Fabaceae</taxon>
        <taxon>Caesalpinioideae</taxon>
        <taxon>Cassia clade</taxon>
        <taxon>Senna</taxon>
    </lineage>
</organism>
<proteinExistence type="predicted"/>
<comment type="caution">
    <text evidence="1">The sequence shown here is derived from an EMBL/GenBank/DDBJ whole genome shotgun (WGS) entry which is preliminary data.</text>
</comment>
<dbReference type="AlphaFoldDB" id="A0A835CEZ7"/>